<dbReference type="GO" id="GO:0008270">
    <property type="term" value="F:zinc ion binding"/>
    <property type="evidence" value="ECO:0007669"/>
    <property type="project" value="UniProtKB-KW"/>
</dbReference>
<feature type="compositionally biased region" description="Basic and acidic residues" evidence="11">
    <location>
        <begin position="744"/>
        <end position="762"/>
    </location>
</feature>
<dbReference type="Gene3D" id="3.30.160.60">
    <property type="entry name" value="Classic Zinc Finger"/>
    <property type="match status" value="8"/>
</dbReference>
<feature type="compositionally biased region" description="Polar residues" evidence="11">
    <location>
        <begin position="803"/>
        <end position="813"/>
    </location>
</feature>
<name>A0A6P7LVC4_BETSP</name>
<feature type="region of interest" description="Disordered" evidence="11">
    <location>
        <begin position="713"/>
        <end position="839"/>
    </location>
</feature>
<dbReference type="GO" id="GO:0045944">
    <property type="term" value="P:positive regulation of transcription by RNA polymerase II"/>
    <property type="evidence" value="ECO:0007669"/>
    <property type="project" value="UniProtKB-ARBA"/>
</dbReference>
<dbReference type="RefSeq" id="XP_028998756.1">
    <property type="nucleotide sequence ID" value="XM_029142923.3"/>
</dbReference>
<feature type="compositionally biased region" description="Basic residues" evidence="11">
    <location>
        <begin position="1061"/>
        <end position="1075"/>
    </location>
</feature>
<dbReference type="FunFam" id="3.30.160.60:FF:000446">
    <property type="entry name" value="Zinc finger protein"/>
    <property type="match status" value="1"/>
</dbReference>
<feature type="domain" description="C2H2-type" evidence="12">
    <location>
        <begin position="1284"/>
        <end position="1311"/>
    </location>
</feature>
<dbReference type="Proteomes" id="UP000515150">
    <property type="component" value="Chromosome 2"/>
</dbReference>
<dbReference type="FunFam" id="3.30.160.60:FF:000086">
    <property type="entry name" value="transcription factor E4F1 isoform X1"/>
    <property type="match status" value="1"/>
</dbReference>
<sequence length="1424" mass="157209">MEHVTAVHVPQMESADAKPSRAEILRGFINEKLTKAAEEIFAVVERTITGYEEEASGLKQDLEQRRRQMETVVQLAPRRPDEIGPLPVYAAVRVEAEQRPHTHAAGSPDVSGRTEEAGVDCEKEEAGSAETSQSSGFDQNPQREPSHLVPHTGAQSMMTLDPITISVCLSDPIKLQTGVLNSSVRMMTCPRGLRKDDFLSQLSSTFPQLMRPFEVFTIDASGKPRPLKTESLTPENIYKNMESAEGGGSTLYIHLKAEDQQQSIDETRTHGRSMRNLLKPLGSRSCVGSDPVEKVEREDADVVSISSGAQQVETDNDDGESWAEGPDPSPGRSDAEHGDGGTPDHGLRGGATDATRPSPSPGPAGSAGEPSGRSDHQDEPSGRLTRSQPSSTRALASRQLMVCLLKDARISTLTKEATVSSHRFLGHAEEKGGTDGAATAETAAQSRIPDLNMRNPAQLISPRRDQCVRTRVRKSNHLRLRVCLMKNIKSRLVKSPIQVVRCLRSMTEDSFLAALRAAFPHFTGPFEAFTADASRRLLPLKPKALTPENVCKSIKSTGKGRSALYIRVQQTCEKEKKQQDSTASTSVDSASDGEKHLQESAEDHDGSFLCSVMRGKQVRFRVRLLKDKATDVLKKGVLSSAVRNLKCPRGMDEDAFLNHLRSSFPRLTGAFDAFTTDTSRRLIPLRMKSLTPENVYTAIKSTGKGRSALYIRARPADRPHVQKDLCPQRRKHEAAAATNDESEESKSTCRDPVETVGNKDAEAASSSSAEQPTDTDGVCAAPGPSCASTAQSDADHSGGGQNLLETTSLSSGWKRNHTQGDDLDNDWRPEEAAAEASSSRAIRRPLHIRVCLLNDTQTNVLATKGHKCRVQKLRCPRKGSFLDMLRSNFPHLPKGNWPFDAFLTDKHKRLQRLEVQDMTPEEIYRSMKASGNGRSALYVRRKLTKPSANNKEQNPPTQRKDEASSDPPSSSNTREAEDEPHGSSTIGLVGNEKSSEGLHPIATQIQAGGEAQESPSVSAPPSAPESDDDEVDSGDRDVDWKPDKDHEEQEQSEPDGDLVTMRKRAGKRSRRRRSAAMKSPPERTAEGFYSCKACGSLHRTVNILLKHAWRHVDHAEKLCGVCGAPADGAEELRRHLDAHMKTHACNICGRYFLTLGSLKKHTALHSTEQPFRCALCPKAYATKQSLMFHSLTHIENKPYKCDVCHQAFGHKSQMEAHATTHTGEKPYRCGLCGKTFAYFKCLSLHRSVHTSQKCYACQVCGKRFNRLVHMKAHERIHAARDKSFLCDVCCKAFCSLDVLKAHLKTHSRQEKTLCTECGKELSSAASLRRHMIVHADQRPYSCSTCGRAFNALSTLRVHTRTHTGEKRFTCKVCGKASSRRTHLKIHMRTHSGERPYKCSICPKDFTQSHCLKTHMKSHYVEKRL</sequence>
<accession>A0A6P7LVC4</accession>
<dbReference type="SUPFAM" id="SSF57667">
    <property type="entry name" value="beta-beta-alpha zinc fingers"/>
    <property type="match status" value="6"/>
</dbReference>
<feature type="compositionally biased region" description="Polar residues" evidence="11">
    <location>
        <begin position="304"/>
        <end position="313"/>
    </location>
</feature>
<dbReference type="GO" id="GO:0005634">
    <property type="term" value="C:nucleus"/>
    <property type="evidence" value="ECO:0007669"/>
    <property type="project" value="UniProtKB-SubCell"/>
</dbReference>
<feature type="domain" description="C2H2-type" evidence="12">
    <location>
        <begin position="1227"/>
        <end position="1254"/>
    </location>
</feature>
<keyword evidence="3" id="KW-0677">Repeat</keyword>
<proteinExistence type="predicted"/>
<evidence type="ECO:0000256" key="1">
    <source>
        <dbReference type="ARBA" id="ARBA00004123"/>
    </source>
</evidence>
<comment type="subcellular location">
    <subcellularLocation>
        <location evidence="1">Nucleus</location>
    </subcellularLocation>
</comment>
<dbReference type="FunFam" id="3.30.160.60:FF:000736">
    <property type="entry name" value="Zinc finger protein 423"/>
    <property type="match status" value="1"/>
</dbReference>
<feature type="domain" description="C2H2-type" evidence="12">
    <location>
        <begin position="1255"/>
        <end position="1282"/>
    </location>
</feature>
<keyword evidence="9" id="KW-0539">Nucleus</keyword>
<feature type="region of interest" description="Disordered" evidence="11">
    <location>
        <begin position="98"/>
        <end position="149"/>
    </location>
</feature>
<feature type="compositionally biased region" description="Polar residues" evidence="11">
    <location>
        <begin position="384"/>
        <end position="393"/>
    </location>
</feature>
<feature type="compositionally biased region" description="Polar residues" evidence="11">
    <location>
        <begin position="946"/>
        <end position="957"/>
    </location>
</feature>
<feature type="domain" description="C2H2-type" evidence="12">
    <location>
        <begin position="1312"/>
        <end position="1339"/>
    </location>
</feature>
<feature type="domain" description="C2H2-type" evidence="12">
    <location>
        <begin position="1199"/>
        <end position="1226"/>
    </location>
</feature>
<evidence type="ECO:0000256" key="8">
    <source>
        <dbReference type="ARBA" id="ARBA00023163"/>
    </source>
</evidence>
<feature type="domain" description="C2H2-type" evidence="12">
    <location>
        <begin position="1171"/>
        <end position="1198"/>
    </location>
</feature>
<feature type="compositionally biased region" description="Basic and acidic residues" evidence="11">
    <location>
        <begin position="112"/>
        <end position="126"/>
    </location>
</feature>
<feature type="region of interest" description="Disordered" evidence="11">
    <location>
        <begin position="279"/>
        <end position="393"/>
    </location>
</feature>
<feature type="domain" description="C2H2-type" evidence="12">
    <location>
        <begin position="1340"/>
        <end position="1367"/>
    </location>
</feature>
<feature type="domain" description="C2H2-type" evidence="12">
    <location>
        <begin position="1143"/>
        <end position="1170"/>
    </location>
</feature>
<evidence type="ECO:0000256" key="4">
    <source>
        <dbReference type="ARBA" id="ARBA00022771"/>
    </source>
</evidence>
<gene>
    <name evidence="14" type="primary">LOC114851230</name>
</gene>
<feature type="compositionally biased region" description="Low complexity" evidence="11">
    <location>
        <begin position="580"/>
        <end position="590"/>
    </location>
</feature>
<keyword evidence="2" id="KW-0479">Metal-binding</keyword>
<keyword evidence="4 10" id="KW-0863">Zinc-finger</keyword>
<evidence type="ECO:0000313" key="13">
    <source>
        <dbReference type="Proteomes" id="UP000515150"/>
    </source>
</evidence>
<feature type="region of interest" description="Disordered" evidence="11">
    <location>
        <begin position="1007"/>
        <end position="1082"/>
    </location>
</feature>
<evidence type="ECO:0000256" key="6">
    <source>
        <dbReference type="ARBA" id="ARBA00023015"/>
    </source>
</evidence>
<keyword evidence="7" id="KW-0238">DNA-binding</keyword>
<dbReference type="PROSITE" id="PS50157">
    <property type="entry name" value="ZINC_FINGER_C2H2_2"/>
    <property type="match status" value="10"/>
</dbReference>
<feature type="compositionally biased region" description="Basic and acidic residues" evidence="11">
    <location>
        <begin position="592"/>
        <end position="602"/>
    </location>
</feature>
<keyword evidence="8" id="KW-0804">Transcription</keyword>
<evidence type="ECO:0000256" key="10">
    <source>
        <dbReference type="PROSITE-ProRule" id="PRU00042"/>
    </source>
</evidence>
<feature type="compositionally biased region" description="Basic and acidic residues" evidence="11">
    <location>
        <begin position="1033"/>
        <end position="1049"/>
    </location>
</feature>
<dbReference type="SMART" id="SM00355">
    <property type="entry name" value="ZnF_C2H2"/>
    <property type="match status" value="12"/>
</dbReference>
<dbReference type="OrthoDB" id="427030at2759"/>
<feature type="compositionally biased region" description="Polar residues" evidence="11">
    <location>
        <begin position="129"/>
        <end position="143"/>
    </location>
</feature>
<dbReference type="InterPro" id="IPR036236">
    <property type="entry name" value="Znf_C2H2_sf"/>
</dbReference>
<feature type="compositionally biased region" description="Basic and acidic residues" evidence="11">
    <location>
        <begin position="714"/>
        <end position="727"/>
    </location>
</feature>
<dbReference type="InterPro" id="IPR013087">
    <property type="entry name" value="Znf_C2H2_type"/>
</dbReference>
<evidence type="ECO:0000256" key="9">
    <source>
        <dbReference type="ARBA" id="ARBA00023242"/>
    </source>
</evidence>
<evidence type="ECO:0000256" key="2">
    <source>
        <dbReference type="ARBA" id="ARBA00022723"/>
    </source>
</evidence>
<dbReference type="InParanoid" id="A0A6P7LVC4"/>
<feature type="domain" description="C2H2-type" evidence="12">
    <location>
        <begin position="1396"/>
        <end position="1423"/>
    </location>
</feature>
<evidence type="ECO:0000256" key="7">
    <source>
        <dbReference type="ARBA" id="ARBA00023125"/>
    </source>
</evidence>
<feature type="region of interest" description="Disordered" evidence="11">
    <location>
        <begin position="575"/>
        <end position="602"/>
    </location>
</feature>
<keyword evidence="5" id="KW-0862">Zinc</keyword>
<organism evidence="13 14">
    <name type="scientific">Betta splendens</name>
    <name type="common">Siamese fighting fish</name>
    <dbReference type="NCBI Taxonomy" id="158456"/>
    <lineage>
        <taxon>Eukaryota</taxon>
        <taxon>Metazoa</taxon>
        <taxon>Chordata</taxon>
        <taxon>Craniata</taxon>
        <taxon>Vertebrata</taxon>
        <taxon>Euteleostomi</taxon>
        <taxon>Actinopterygii</taxon>
        <taxon>Neopterygii</taxon>
        <taxon>Teleostei</taxon>
        <taxon>Neoteleostei</taxon>
        <taxon>Acanthomorphata</taxon>
        <taxon>Anabantaria</taxon>
        <taxon>Anabantiformes</taxon>
        <taxon>Anabantoidei</taxon>
        <taxon>Osphronemidae</taxon>
        <taxon>Betta</taxon>
    </lineage>
</organism>
<evidence type="ECO:0000256" key="3">
    <source>
        <dbReference type="ARBA" id="ARBA00022737"/>
    </source>
</evidence>
<feature type="compositionally biased region" description="Basic and acidic residues" evidence="11">
    <location>
        <begin position="372"/>
        <end position="381"/>
    </location>
</feature>
<dbReference type="PROSITE" id="PS00028">
    <property type="entry name" value="ZINC_FINGER_C2H2_1"/>
    <property type="match status" value="9"/>
</dbReference>
<dbReference type="PANTHER" id="PTHR19818">
    <property type="entry name" value="ZINC FINGER PROTEIN ZIC AND GLI"/>
    <property type="match status" value="1"/>
</dbReference>
<keyword evidence="6" id="KW-0805">Transcription regulation</keyword>
<dbReference type="FunFam" id="3.30.160.60:FF:000478">
    <property type="entry name" value="Zinc finger protein 133"/>
    <property type="match status" value="1"/>
</dbReference>
<dbReference type="KEGG" id="bspl:114851230"/>
<evidence type="ECO:0000256" key="5">
    <source>
        <dbReference type="ARBA" id="ARBA00022833"/>
    </source>
</evidence>
<feature type="domain" description="C2H2-type" evidence="12">
    <location>
        <begin position="1368"/>
        <end position="1395"/>
    </location>
</feature>
<reference evidence="14" key="1">
    <citation type="submission" date="2025-08" db="UniProtKB">
        <authorList>
            <consortium name="RefSeq"/>
        </authorList>
    </citation>
    <scope>IDENTIFICATION</scope>
</reference>
<evidence type="ECO:0000256" key="11">
    <source>
        <dbReference type="SAM" id="MobiDB-lite"/>
    </source>
</evidence>
<dbReference type="GO" id="GO:0000981">
    <property type="term" value="F:DNA-binding transcription factor activity, RNA polymerase II-specific"/>
    <property type="evidence" value="ECO:0007669"/>
    <property type="project" value="TreeGrafter"/>
</dbReference>
<dbReference type="GeneID" id="114851230"/>
<dbReference type="PANTHER" id="PTHR19818:SF139">
    <property type="entry name" value="PAIR-RULE PROTEIN ODD-PAIRED"/>
    <property type="match status" value="1"/>
</dbReference>
<dbReference type="FunFam" id="3.30.160.60:FF:000688">
    <property type="entry name" value="zinc finger protein 197 isoform X1"/>
    <property type="match status" value="1"/>
</dbReference>
<evidence type="ECO:0000259" key="12">
    <source>
        <dbReference type="PROSITE" id="PS50157"/>
    </source>
</evidence>
<dbReference type="GO" id="GO:0000978">
    <property type="term" value="F:RNA polymerase II cis-regulatory region sequence-specific DNA binding"/>
    <property type="evidence" value="ECO:0007669"/>
    <property type="project" value="TreeGrafter"/>
</dbReference>
<dbReference type="InterPro" id="IPR050329">
    <property type="entry name" value="GLI_C2H2-zinc-finger"/>
</dbReference>
<keyword evidence="13" id="KW-1185">Reference proteome</keyword>
<feature type="region of interest" description="Disordered" evidence="11">
    <location>
        <begin position="940"/>
        <end position="994"/>
    </location>
</feature>
<evidence type="ECO:0000313" key="14">
    <source>
        <dbReference type="RefSeq" id="XP_028998756.1"/>
    </source>
</evidence>
<dbReference type="Pfam" id="PF13912">
    <property type="entry name" value="zf-C2H2_6"/>
    <property type="match status" value="1"/>
</dbReference>
<dbReference type="FunFam" id="3.30.160.60:FF:000325">
    <property type="entry name" value="ZFP90 zinc finger protein"/>
    <property type="match status" value="1"/>
</dbReference>
<dbReference type="Pfam" id="PF00096">
    <property type="entry name" value="zf-C2H2"/>
    <property type="match status" value="5"/>
</dbReference>
<protein>
    <submittedName>
        <fullName evidence="14">Uncharacterized protein LOC114851230 isoform X1</fullName>
    </submittedName>
</protein>